<dbReference type="Pfam" id="PF02518">
    <property type="entry name" value="HATPase_c"/>
    <property type="match status" value="1"/>
</dbReference>
<sequence>MHTIRKRLSILIISCSIMAILLIMLFVNFTINHIFEDYMTAVQNKRYERIVTQLEELYKNEGQWNEISGVEILHEAYMSNYNLTLYNINNIPVWGMNPMDIRNKVHLHDMKVQDQGVYLTKKFELHFENEIVGYVEIGQYSPLLMTDEDAAFKSSVNKSIMMSGIVTIFIIIFVSLYYSKQFSQPITEVSNMSVKLSKGEFKEKTTIKTNIEEIANLRNSINELAEKLDNQNALRKRLVSDISHEVRTPLNVLQNNLEAMIDGIFPVSDERLSHLNDEVIRFGKLLNNLDKLKEFENESMKLNFHKVDLLSLLKNMHKDFSSEAKEKNIAFNFSYENEKYYINGDEDKLKQVFINIIDNAIKFTNKGGEVDINLSKNDDKIIIGIKDTGIGINDEDMPYIFERLYRGDKSRHETEGSGIGLTIVKSILDSHLATIDIKSKEGEGTSVQLRF</sequence>
<comment type="subcellular location">
    <subcellularLocation>
        <location evidence="2">Cell membrane</location>
        <topology evidence="2">Multi-pass membrane protein</topology>
    </subcellularLocation>
</comment>
<evidence type="ECO:0000256" key="12">
    <source>
        <dbReference type="ARBA" id="ARBA00023012"/>
    </source>
</evidence>
<dbReference type="Gene3D" id="6.10.340.10">
    <property type="match status" value="1"/>
</dbReference>
<dbReference type="GO" id="GO:0005886">
    <property type="term" value="C:plasma membrane"/>
    <property type="evidence" value="ECO:0007669"/>
    <property type="project" value="UniProtKB-SubCell"/>
</dbReference>
<dbReference type="InterPro" id="IPR036097">
    <property type="entry name" value="HisK_dim/P_sf"/>
</dbReference>
<evidence type="ECO:0000256" key="15">
    <source>
        <dbReference type="SAM" id="Phobius"/>
    </source>
</evidence>
<evidence type="ECO:0000256" key="2">
    <source>
        <dbReference type="ARBA" id="ARBA00004651"/>
    </source>
</evidence>
<organism evidence="18 19">
    <name type="scientific">Sedimentibacter hydroxybenzoicus DSM 7310</name>
    <dbReference type="NCBI Taxonomy" id="1123245"/>
    <lineage>
        <taxon>Bacteria</taxon>
        <taxon>Bacillati</taxon>
        <taxon>Bacillota</taxon>
        <taxon>Tissierellia</taxon>
        <taxon>Sedimentibacter</taxon>
    </lineage>
</organism>
<dbReference type="PRINTS" id="PR00344">
    <property type="entry name" value="BCTRLSENSOR"/>
</dbReference>
<evidence type="ECO:0000313" key="18">
    <source>
        <dbReference type="EMBL" id="NYB74901.1"/>
    </source>
</evidence>
<feature type="transmembrane region" description="Helical" evidence="15">
    <location>
        <begin position="7"/>
        <end position="31"/>
    </location>
</feature>
<keyword evidence="7 15" id="KW-0812">Transmembrane</keyword>
<dbReference type="AlphaFoldDB" id="A0A974GX50"/>
<evidence type="ECO:0000256" key="11">
    <source>
        <dbReference type="ARBA" id="ARBA00022989"/>
    </source>
</evidence>
<dbReference type="InterPro" id="IPR003660">
    <property type="entry name" value="HAMP_dom"/>
</dbReference>
<protein>
    <recommendedName>
        <fullName evidence="3">histidine kinase</fullName>
        <ecNumber evidence="3">2.7.13.3</ecNumber>
    </recommendedName>
</protein>
<dbReference type="InterPro" id="IPR005467">
    <property type="entry name" value="His_kinase_dom"/>
</dbReference>
<keyword evidence="13 15" id="KW-0472">Membrane</keyword>
<keyword evidence="8" id="KW-0547">Nucleotide-binding</keyword>
<comment type="caution">
    <text evidence="18">The sequence shown here is derived from an EMBL/GenBank/DDBJ whole genome shotgun (WGS) entry which is preliminary data.</text>
</comment>
<keyword evidence="5" id="KW-0597">Phosphoprotein</keyword>
<evidence type="ECO:0000256" key="8">
    <source>
        <dbReference type="ARBA" id="ARBA00022741"/>
    </source>
</evidence>
<dbReference type="PROSITE" id="PS50109">
    <property type="entry name" value="HIS_KIN"/>
    <property type="match status" value="1"/>
</dbReference>
<comment type="catalytic activity">
    <reaction evidence="1">
        <text>ATP + protein L-histidine = ADP + protein N-phospho-L-histidine.</text>
        <dbReference type="EC" id="2.7.13.3"/>
    </reaction>
</comment>
<keyword evidence="11 15" id="KW-1133">Transmembrane helix</keyword>
<evidence type="ECO:0000256" key="13">
    <source>
        <dbReference type="ARBA" id="ARBA00023136"/>
    </source>
</evidence>
<keyword evidence="6" id="KW-0808">Transferase</keyword>
<dbReference type="EMBL" id="JACBNQ010000014">
    <property type="protein sequence ID" value="NYB74901.1"/>
    <property type="molecule type" value="Genomic_DNA"/>
</dbReference>
<dbReference type="SUPFAM" id="SSF55874">
    <property type="entry name" value="ATPase domain of HSP90 chaperone/DNA topoisomerase II/histidine kinase"/>
    <property type="match status" value="1"/>
</dbReference>
<proteinExistence type="predicted"/>
<dbReference type="Gene3D" id="1.10.287.130">
    <property type="match status" value="1"/>
</dbReference>
<dbReference type="FunFam" id="3.30.565.10:FF:000006">
    <property type="entry name" value="Sensor histidine kinase WalK"/>
    <property type="match status" value="1"/>
</dbReference>
<evidence type="ECO:0000256" key="1">
    <source>
        <dbReference type="ARBA" id="ARBA00000085"/>
    </source>
</evidence>
<dbReference type="SMART" id="SM00388">
    <property type="entry name" value="HisKA"/>
    <property type="match status" value="1"/>
</dbReference>
<evidence type="ECO:0000256" key="10">
    <source>
        <dbReference type="ARBA" id="ARBA00022840"/>
    </source>
</evidence>
<keyword evidence="10" id="KW-0067">ATP-binding</keyword>
<dbReference type="CDD" id="cd00082">
    <property type="entry name" value="HisKA"/>
    <property type="match status" value="1"/>
</dbReference>
<gene>
    <name evidence="18" type="ORF">HZF24_12205</name>
</gene>
<feature type="transmembrane region" description="Helical" evidence="15">
    <location>
        <begin position="160"/>
        <end position="178"/>
    </location>
</feature>
<dbReference type="InterPro" id="IPR004358">
    <property type="entry name" value="Sig_transdc_His_kin-like_C"/>
</dbReference>
<dbReference type="PROSITE" id="PS50885">
    <property type="entry name" value="HAMP"/>
    <property type="match status" value="1"/>
</dbReference>
<keyword evidence="9 18" id="KW-0418">Kinase</keyword>
<feature type="domain" description="HAMP" evidence="17">
    <location>
        <begin position="180"/>
        <end position="233"/>
    </location>
</feature>
<dbReference type="GO" id="GO:0000155">
    <property type="term" value="F:phosphorelay sensor kinase activity"/>
    <property type="evidence" value="ECO:0007669"/>
    <property type="project" value="InterPro"/>
</dbReference>
<dbReference type="PANTHER" id="PTHR45528:SF1">
    <property type="entry name" value="SENSOR HISTIDINE KINASE CPXA"/>
    <property type="match status" value="1"/>
</dbReference>
<dbReference type="RefSeq" id="WP_179238607.1">
    <property type="nucleotide sequence ID" value="NZ_JACBNQ010000014.1"/>
</dbReference>
<dbReference type="Proteomes" id="UP000611629">
    <property type="component" value="Unassembled WGS sequence"/>
</dbReference>
<feature type="domain" description="Histidine kinase" evidence="16">
    <location>
        <begin position="241"/>
        <end position="451"/>
    </location>
</feature>
<reference evidence="18" key="1">
    <citation type="submission" date="2020-07" db="EMBL/GenBank/DDBJ databases">
        <title>Genomic analysis of a strain of Sedimentibacter Hydroxybenzoicus DSM7310.</title>
        <authorList>
            <person name="Ma S."/>
        </authorList>
    </citation>
    <scope>NUCLEOTIDE SEQUENCE</scope>
    <source>
        <strain evidence="18">DSM 7310</strain>
    </source>
</reference>
<dbReference type="Gene3D" id="3.30.565.10">
    <property type="entry name" value="Histidine kinase-like ATPase, C-terminal domain"/>
    <property type="match status" value="1"/>
</dbReference>
<dbReference type="Pfam" id="PF00512">
    <property type="entry name" value="HisKA"/>
    <property type="match status" value="1"/>
</dbReference>
<evidence type="ECO:0000256" key="5">
    <source>
        <dbReference type="ARBA" id="ARBA00022553"/>
    </source>
</evidence>
<keyword evidence="19" id="KW-1185">Reference proteome</keyword>
<dbReference type="SMART" id="SM00387">
    <property type="entry name" value="HATPase_c"/>
    <property type="match status" value="1"/>
</dbReference>
<dbReference type="GO" id="GO:0005524">
    <property type="term" value="F:ATP binding"/>
    <property type="evidence" value="ECO:0007669"/>
    <property type="project" value="UniProtKB-KW"/>
</dbReference>
<evidence type="ECO:0000259" key="16">
    <source>
        <dbReference type="PROSITE" id="PS50109"/>
    </source>
</evidence>
<evidence type="ECO:0000256" key="9">
    <source>
        <dbReference type="ARBA" id="ARBA00022777"/>
    </source>
</evidence>
<evidence type="ECO:0000256" key="3">
    <source>
        <dbReference type="ARBA" id="ARBA00012438"/>
    </source>
</evidence>
<dbReference type="InterPro" id="IPR003594">
    <property type="entry name" value="HATPase_dom"/>
</dbReference>
<keyword evidence="4" id="KW-1003">Cell membrane</keyword>
<evidence type="ECO:0000256" key="4">
    <source>
        <dbReference type="ARBA" id="ARBA00022475"/>
    </source>
</evidence>
<keyword evidence="12" id="KW-0902">Two-component regulatory system</keyword>
<evidence type="ECO:0000259" key="17">
    <source>
        <dbReference type="PROSITE" id="PS50885"/>
    </source>
</evidence>
<dbReference type="EC" id="2.7.13.3" evidence="3"/>
<dbReference type="InterPro" id="IPR036890">
    <property type="entry name" value="HATPase_C_sf"/>
</dbReference>
<evidence type="ECO:0000256" key="7">
    <source>
        <dbReference type="ARBA" id="ARBA00022692"/>
    </source>
</evidence>
<evidence type="ECO:0000256" key="6">
    <source>
        <dbReference type="ARBA" id="ARBA00022679"/>
    </source>
</evidence>
<keyword evidence="14" id="KW-0175">Coiled coil</keyword>
<dbReference type="InterPro" id="IPR050398">
    <property type="entry name" value="HssS/ArlS-like"/>
</dbReference>
<evidence type="ECO:0000313" key="19">
    <source>
        <dbReference type="Proteomes" id="UP000611629"/>
    </source>
</evidence>
<accession>A0A974GX50</accession>
<evidence type="ECO:0000256" key="14">
    <source>
        <dbReference type="SAM" id="Coils"/>
    </source>
</evidence>
<name>A0A974GX50_SEDHY</name>
<dbReference type="PANTHER" id="PTHR45528">
    <property type="entry name" value="SENSOR HISTIDINE KINASE CPXA"/>
    <property type="match status" value="1"/>
</dbReference>
<dbReference type="SUPFAM" id="SSF47384">
    <property type="entry name" value="Homodimeric domain of signal transducing histidine kinase"/>
    <property type="match status" value="1"/>
</dbReference>
<feature type="coiled-coil region" evidence="14">
    <location>
        <begin position="207"/>
        <end position="241"/>
    </location>
</feature>
<dbReference type="InterPro" id="IPR003661">
    <property type="entry name" value="HisK_dim/P_dom"/>
</dbReference>